<protein>
    <submittedName>
        <fullName evidence="1">Uncharacterized protein</fullName>
    </submittedName>
</protein>
<dbReference type="EMBL" id="CM055108">
    <property type="protein sequence ID" value="KAJ7525765.1"/>
    <property type="molecule type" value="Genomic_DNA"/>
</dbReference>
<organism evidence="1 2">
    <name type="scientific">Diphasiastrum complanatum</name>
    <name type="common">Issler's clubmoss</name>
    <name type="synonym">Lycopodium complanatum</name>
    <dbReference type="NCBI Taxonomy" id="34168"/>
    <lineage>
        <taxon>Eukaryota</taxon>
        <taxon>Viridiplantae</taxon>
        <taxon>Streptophyta</taxon>
        <taxon>Embryophyta</taxon>
        <taxon>Tracheophyta</taxon>
        <taxon>Lycopodiopsida</taxon>
        <taxon>Lycopodiales</taxon>
        <taxon>Lycopodiaceae</taxon>
        <taxon>Lycopodioideae</taxon>
        <taxon>Diphasiastrum</taxon>
    </lineage>
</organism>
<reference evidence="2" key="1">
    <citation type="journal article" date="2024" name="Proc. Natl. Acad. Sci. U.S.A.">
        <title>Extraordinary preservation of gene collinearity over three hundred million years revealed in homosporous lycophytes.</title>
        <authorList>
            <person name="Li C."/>
            <person name="Wickell D."/>
            <person name="Kuo L.Y."/>
            <person name="Chen X."/>
            <person name="Nie B."/>
            <person name="Liao X."/>
            <person name="Peng D."/>
            <person name="Ji J."/>
            <person name="Jenkins J."/>
            <person name="Williams M."/>
            <person name="Shu S."/>
            <person name="Plott C."/>
            <person name="Barry K."/>
            <person name="Rajasekar S."/>
            <person name="Grimwood J."/>
            <person name="Han X."/>
            <person name="Sun S."/>
            <person name="Hou Z."/>
            <person name="He W."/>
            <person name="Dai G."/>
            <person name="Sun C."/>
            <person name="Schmutz J."/>
            <person name="Leebens-Mack J.H."/>
            <person name="Li F.W."/>
            <person name="Wang L."/>
        </authorList>
    </citation>
    <scope>NUCLEOTIDE SEQUENCE [LARGE SCALE GENOMIC DNA]</scope>
    <source>
        <strain evidence="2">cv. PW_Plant_1</strain>
    </source>
</reference>
<evidence type="ECO:0000313" key="1">
    <source>
        <dbReference type="EMBL" id="KAJ7525765.1"/>
    </source>
</evidence>
<proteinExistence type="predicted"/>
<accession>A0ACC2B7N5</accession>
<evidence type="ECO:0000313" key="2">
    <source>
        <dbReference type="Proteomes" id="UP001162992"/>
    </source>
</evidence>
<gene>
    <name evidence="1" type="ORF">O6H91_17G065100</name>
</gene>
<name>A0ACC2B7N5_DIPCM</name>
<dbReference type="Proteomes" id="UP001162992">
    <property type="component" value="Chromosome 17"/>
</dbReference>
<sequence length="493" mass="52946">MQSDQDRDVEEGGRGIALDVDHIDLEAASSSYLILKDENAISPGVEISSLIYQRVNNGGKPLASHSSERKPNLNLQVPQRSVDISQHNAQSTPTPGSSKATKIPNKRLQSRLSLRSRSSAQSMKKGSTIPKSPSQGALESQTSLTSPYSFSRLVHTLSGRTSSLPVTQLREITTDETQGSTTKPLSKGKFARSLSVPANKIGSLKRTGGTSGFTLLVKPVLPCPSVSEAATDSKDGAPTTTTSQDGESEDGEKISEEEAVCRICFDELCEGGPTLKMECSCKGELALAHEDCALKWFSIKGNPTCDVCGKEVKNLPVMITRFPNETTNAQQQQSRMAVVHRIWQDIPVLVMISMLGYFCVLEQLLASTMGATALAIALPFACILGLLASITASTLVSRKYIWAYAVMQLSLVILLSHVFYSVVRLQAVLSILLAALAGFGIAMSINAIILEYVSWRKERTQRLAGSAASAPEATEVQDTGGNAQHDTHFSVSS</sequence>
<comment type="caution">
    <text evidence="1">The sequence shown here is derived from an EMBL/GenBank/DDBJ whole genome shotgun (WGS) entry which is preliminary data.</text>
</comment>
<keyword evidence="2" id="KW-1185">Reference proteome</keyword>